<dbReference type="RefSeq" id="XP_066075378.1">
    <property type="nucleotide sequence ID" value="XM_066219281.1"/>
</dbReference>
<evidence type="ECO:0000313" key="2">
    <source>
        <dbReference type="EMBL" id="WWC88615.1"/>
    </source>
</evidence>
<feature type="region of interest" description="Disordered" evidence="1">
    <location>
        <begin position="1"/>
        <end position="26"/>
    </location>
</feature>
<reference evidence="2 3" key="1">
    <citation type="submission" date="2024-01" db="EMBL/GenBank/DDBJ databases">
        <title>Comparative genomics of Cryptococcus and Kwoniella reveals pathogenesis evolution and contrasting modes of karyotype evolution via chromosome fusion or intercentromeric recombination.</title>
        <authorList>
            <person name="Coelho M.A."/>
            <person name="David-Palma M."/>
            <person name="Shea T."/>
            <person name="Bowers K."/>
            <person name="McGinley-Smith S."/>
            <person name="Mohammad A.W."/>
            <person name="Gnirke A."/>
            <person name="Yurkov A.M."/>
            <person name="Nowrousian M."/>
            <person name="Sun S."/>
            <person name="Cuomo C.A."/>
            <person name="Heitman J."/>
        </authorList>
    </citation>
    <scope>NUCLEOTIDE SEQUENCE [LARGE SCALE GENOMIC DNA]</scope>
    <source>
        <strain evidence="2 3">CBS 6074</strain>
    </source>
</reference>
<sequence>MSEEFDEKSPLIRKGDESITSSSDGYSVSTASVVTSTTDRYEVGASDVTLEKKIPHEEKVHFTPDTELEGWMASGFFGGSEIRYMRPRDYDHKGRKLISMYQFGRHVFKHHRGIFSGWKHVKVKKGYSVDSEYYDNEWPEST</sequence>
<evidence type="ECO:0000256" key="1">
    <source>
        <dbReference type="SAM" id="MobiDB-lite"/>
    </source>
</evidence>
<name>A0AAX4JT91_9TREE</name>
<dbReference type="Proteomes" id="UP001355207">
    <property type="component" value="Chromosome 4"/>
</dbReference>
<gene>
    <name evidence="2" type="ORF">L201_003528</name>
</gene>
<organism evidence="2 3">
    <name type="scientific">Kwoniella dendrophila CBS 6074</name>
    <dbReference type="NCBI Taxonomy" id="1295534"/>
    <lineage>
        <taxon>Eukaryota</taxon>
        <taxon>Fungi</taxon>
        <taxon>Dikarya</taxon>
        <taxon>Basidiomycota</taxon>
        <taxon>Agaricomycotina</taxon>
        <taxon>Tremellomycetes</taxon>
        <taxon>Tremellales</taxon>
        <taxon>Cryptococcaceae</taxon>
        <taxon>Kwoniella</taxon>
    </lineage>
</organism>
<accession>A0AAX4JT91</accession>
<dbReference type="EMBL" id="CP144101">
    <property type="protein sequence ID" value="WWC88615.1"/>
    <property type="molecule type" value="Genomic_DNA"/>
</dbReference>
<dbReference type="GeneID" id="91094198"/>
<keyword evidence="3" id="KW-1185">Reference proteome</keyword>
<protein>
    <submittedName>
        <fullName evidence="2">Uncharacterized protein</fullName>
    </submittedName>
</protein>
<evidence type="ECO:0000313" key="3">
    <source>
        <dbReference type="Proteomes" id="UP001355207"/>
    </source>
</evidence>
<proteinExistence type="predicted"/>
<dbReference type="AlphaFoldDB" id="A0AAX4JT91"/>
<feature type="compositionally biased region" description="Basic and acidic residues" evidence="1">
    <location>
        <begin position="7"/>
        <end position="17"/>
    </location>
</feature>